<dbReference type="PANTHER" id="PTHR14978:SF0">
    <property type="entry name" value="BETA-CATENIN-LIKE PROTEIN 1"/>
    <property type="match status" value="1"/>
</dbReference>
<dbReference type="HOGENOM" id="CLU_017098_1_0_1"/>
<dbReference type="OMA" id="ANVPQIC"/>
<keyword evidence="8" id="KW-1185">Reference proteome</keyword>
<dbReference type="AlphaFoldDB" id="D8TBL3"/>
<reference evidence="7 8" key="1">
    <citation type="journal article" date="2011" name="Science">
        <title>The Selaginella genome identifies genetic changes associated with the evolution of vascular plants.</title>
        <authorList>
            <person name="Banks J.A."/>
            <person name="Nishiyama T."/>
            <person name="Hasebe M."/>
            <person name="Bowman J.L."/>
            <person name="Gribskov M."/>
            <person name="dePamphilis C."/>
            <person name="Albert V.A."/>
            <person name="Aono N."/>
            <person name="Aoyama T."/>
            <person name="Ambrose B.A."/>
            <person name="Ashton N.W."/>
            <person name="Axtell M.J."/>
            <person name="Barker E."/>
            <person name="Barker M.S."/>
            <person name="Bennetzen J.L."/>
            <person name="Bonawitz N.D."/>
            <person name="Chapple C."/>
            <person name="Cheng C."/>
            <person name="Correa L.G."/>
            <person name="Dacre M."/>
            <person name="DeBarry J."/>
            <person name="Dreyer I."/>
            <person name="Elias M."/>
            <person name="Engstrom E.M."/>
            <person name="Estelle M."/>
            <person name="Feng L."/>
            <person name="Finet C."/>
            <person name="Floyd S.K."/>
            <person name="Frommer W.B."/>
            <person name="Fujita T."/>
            <person name="Gramzow L."/>
            <person name="Gutensohn M."/>
            <person name="Harholt J."/>
            <person name="Hattori M."/>
            <person name="Heyl A."/>
            <person name="Hirai T."/>
            <person name="Hiwatashi Y."/>
            <person name="Ishikawa M."/>
            <person name="Iwata M."/>
            <person name="Karol K.G."/>
            <person name="Koehler B."/>
            <person name="Kolukisaoglu U."/>
            <person name="Kubo M."/>
            <person name="Kurata T."/>
            <person name="Lalonde S."/>
            <person name="Li K."/>
            <person name="Li Y."/>
            <person name="Litt A."/>
            <person name="Lyons E."/>
            <person name="Manning G."/>
            <person name="Maruyama T."/>
            <person name="Michael T.P."/>
            <person name="Mikami K."/>
            <person name="Miyazaki S."/>
            <person name="Morinaga S."/>
            <person name="Murata T."/>
            <person name="Mueller-Roeber B."/>
            <person name="Nelson D.R."/>
            <person name="Obara M."/>
            <person name="Oguri Y."/>
            <person name="Olmstead R.G."/>
            <person name="Onodera N."/>
            <person name="Petersen B.L."/>
            <person name="Pils B."/>
            <person name="Prigge M."/>
            <person name="Rensing S.A."/>
            <person name="Riano-Pachon D.M."/>
            <person name="Roberts A.W."/>
            <person name="Sato Y."/>
            <person name="Scheller H.V."/>
            <person name="Schulz B."/>
            <person name="Schulz C."/>
            <person name="Shakirov E.V."/>
            <person name="Shibagaki N."/>
            <person name="Shinohara N."/>
            <person name="Shippen D.E."/>
            <person name="Soerensen I."/>
            <person name="Sotooka R."/>
            <person name="Sugimoto N."/>
            <person name="Sugita M."/>
            <person name="Sumikawa N."/>
            <person name="Tanurdzic M."/>
            <person name="Theissen G."/>
            <person name="Ulvskov P."/>
            <person name="Wakazuki S."/>
            <person name="Weng J.K."/>
            <person name="Willats W.W."/>
            <person name="Wipf D."/>
            <person name="Wolf P.G."/>
            <person name="Yang L."/>
            <person name="Zimmer A.D."/>
            <person name="Zhu Q."/>
            <person name="Mitros T."/>
            <person name="Hellsten U."/>
            <person name="Loque D."/>
            <person name="Otillar R."/>
            <person name="Salamov A."/>
            <person name="Schmutz J."/>
            <person name="Shapiro H."/>
            <person name="Lindquist E."/>
            <person name="Lucas S."/>
            <person name="Rokhsar D."/>
            <person name="Grigoriev I.V."/>
        </authorList>
    </citation>
    <scope>NUCLEOTIDE SEQUENCE [LARGE SCALE GENOMIC DNA]</scope>
</reference>
<evidence type="ECO:0000259" key="6">
    <source>
        <dbReference type="SMART" id="SM01156"/>
    </source>
</evidence>
<evidence type="ECO:0000256" key="3">
    <source>
        <dbReference type="ARBA" id="ARBA00022737"/>
    </source>
</evidence>
<name>D8TBL3_SELML</name>
<organism evidence="8">
    <name type="scientific">Selaginella moellendorffii</name>
    <name type="common">Spikemoss</name>
    <dbReference type="NCBI Taxonomy" id="88036"/>
    <lineage>
        <taxon>Eukaryota</taxon>
        <taxon>Viridiplantae</taxon>
        <taxon>Streptophyta</taxon>
        <taxon>Embryophyta</taxon>
        <taxon>Tracheophyta</taxon>
        <taxon>Lycopodiopsida</taxon>
        <taxon>Selaginellales</taxon>
        <taxon>Selaginellaceae</taxon>
        <taxon>Selaginella</taxon>
    </lineage>
</organism>
<dbReference type="GO" id="GO:0005681">
    <property type="term" value="C:spliceosomal complex"/>
    <property type="evidence" value="ECO:0000318"/>
    <property type="project" value="GO_Central"/>
</dbReference>
<evidence type="ECO:0000256" key="2">
    <source>
        <dbReference type="ARBA" id="ARBA00022553"/>
    </source>
</evidence>
<dbReference type="PANTHER" id="PTHR14978">
    <property type="entry name" value="BETA-CATENIN-LIKE PROTEIN 1 NUCLEAR ASSOCIATED PROTEIN"/>
    <property type="match status" value="1"/>
</dbReference>
<dbReference type="InterPro" id="IPR016024">
    <property type="entry name" value="ARM-type_fold"/>
</dbReference>
<keyword evidence="3" id="KW-0677">Repeat</keyword>
<protein>
    <recommendedName>
        <fullName evidence="6">Beta-catenin-like protein 1 N-terminal domain-containing protein</fullName>
    </recommendedName>
</protein>
<dbReference type="FunCoup" id="D8TBL3">
    <property type="interactions" value="4854"/>
</dbReference>
<dbReference type="Proteomes" id="UP000001514">
    <property type="component" value="Unassembled WGS sequence"/>
</dbReference>
<accession>D8TBL3</accession>
<dbReference type="eggNOG" id="KOG2734">
    <property type="taxonomic scope" value="Eukaryota"/>
</dbReference>
<dbReference type="InParanoid" id="D8TBL3"/>
<dbReference type="SMART" id="SM01156">
    <property type="entry name" value="DUF1716"/>
    <property type="match status" value="1"/>
</dbReference>
<feature type="domain" description="Beta-catenin-like protein 1 N-terminal" evidence="6">
    <location>
        <begin position="11"/>
        <end position="127"/>
    </location>
</feature>
<comment type="subcellular location">
    <subcellularLocation>
        <location evidence="1">Nucleus</location>
    </subcellularLocation>
</comment>
<evidence type="ECO:0000313" key="7">
    <source>
        <dbReference type="EMBL" id="EFJ05920.1"/>
    </source>
</evidence>
<keyword evidence="5" id="KW-0539">Nucleus</keyword>
<evidence type="ECO:0000256" key="4">
    <source>
        <dbReference type="ARBA" id="ARBA00023054"/>
    </source>
</evidence>
<dbReference type="FunFam" id="1.25.10.10:FF:000245">
    <property type="entry name" value="Beta-catenin-like protein 1 isoform A"/>
    <property type="match status" value="1"/>
</dbReference>
<dbReference type="Gramene" id="EFJ05920">
    <property type="protein sequence ID" value="EFJ05920"/>
    <property type="gene ID" value="SELMODRAFT_136263"/>
</dbReference>
<keyword evidence="4" id="KW-0175">Coiled coil</keyword>
<dbReference type="KEGG" id="smo:SELMODRAFT_136263"/>
<proteinExistence type="predicted"/>
<dbReference type="InterPro" id="IPR013180">
    <property type="entry name" value="CTNNBL1_N"/>
</dbReference>
<dbReference type="Gene3D" id="1.25.10.10">
    <property type="entry name" value="Leucine-rich Repeat Variant"/>
    <property type="match status" value="1"/>
</dbReference>
<dbReference type="STRING" id="88036.D8TBL3"/>
<dbReference type="SUPFAM" id="SSF48371">
    <property type="entry name" value="ARM repeat"/>
    <property type="match status" value="1"/>
</dbReference>
<evidence type="ECO:0000256" key="5">
    <source>
        <dbReference type="ARBA" id="ARBA00023242"/>
    </source>
</evidence>
<evidence type="ECO:0000313" key="8">
    <source>
        <dbReference type="Proteomes" id="UP000001514"/>
    </source>
</evidence>
<dbReference type="Pfam" id="PF08216">
    <property type="entry name" value="CTNNBL"/>
    <property type="match status" value="1"/>
</dbReference>
<dbReference type="InterPro" id="IPR039678">
    <property type="entry name" value="CTNNBL1"/>
</dbReference>
<keyword evidence="2" id="KW-0597">Phosphoprotein</keyword>
<sequence>MKRRREEENGGGEIDEALLAALESSSSGAGAGGGGGAAVELLDVKGVKKMVLAFERKLRDNIEARMKYVDQPDRFVESEVDLDEELKKMHALAASPDLYPELVRLKVVGSIVSLLGHENTDISTDVVNLLNELTDGDVIGDNEPAGLLVDELVSSNALELLVQNLSRLDEADPDEAAAVFNSLSIVENLIEVRPAVVELVCERSKLLKWLLTRIKVKEFDSNKLYASEILAILLQSSAANQLRLGQLNGVDTLLQSVALYKSRDPKSSEEEEMLENLYDCLCSVVMHPDNKDKFVKAEGVELMIIIMKQKKKLAYGSALKALDFSLTKCSDACERFVDVLGLKSLFPAFMGKVKKWLRLQGNNSSGEEVDERLISLIYSLFAGLTKDASKERLLSKFEENEYEKIDRLMEFFVKYHNRVKAESKKLDAESFEELDEDDKYLKRLDAGLFTLQLLALILAHIWLSKLPGVQSRIDLLLKQQRLSREDVKSILQEYRDNVDDEGGKASVEAFISAM</sequence>
<gene>
    <name evidence="7" type="ORF">SELMODRAFT_136263</name>
</gene>
<dbReference type="InterPro" id="IPR011989">
    <property type="entry name" value="ARM-like"/>
</dbReference>
<evidence type="ECO:0000256" key="1">
    <source>
        <dbReference type="ARBA" id="ARBA00004123"/>
    </source>
</evidence>
<dbReference type="EMBL" id="GL377711">
    <property type="protein sequence ID" value="EFJ05920.1"/>
    <property type="molecule type" value="Genomic_DNA"/>
</dbReference>